<dbReference type="AlphaFoldDB" id="A0A3L9DT32"/>
<name>A0A3L9DT32_9STRE</name>
<accession>A0A3L9DT32</accession>
<sequence length="371" mass="41298">MNTKSNTKWKYLLFFGLGSVVVGLSLLAFGAATGGIEGIKNNTKATKEVKTFDKVKNLDINSFYNVTVKSGDVDKVTVTYYAHKKFRPKTSLQQDKETLIINQTERGSFVTGFMETGGYLLNERTGNEDYNETIITVPKNLVLENLNGQFNFHHSQLIDLKIKNINARGISYLDNVTINNGTISAYSSQIDNSRLSNVTFDTDINHLSFDNSTVENSTFDNFHASLSLENSHFKNVTFKATQVDDPETEEQDEFGSDYWYDQYGNALYGHLDINSGTLENVTYTGAGELTGRNVNLIGNINLSGTFLSTDFQLTSESLKSTSMDFFASHGTISIDNKMIKNTNTDSSYQKKIDKAKADLIIKSKGGYISIQ</sequence>
<evidence type="ECO:0000313" key="2">
    <source>
        <dbReference type="EMBL" id="RLY03398.1"/>
    </source>
</evidence>
<reference evidence="2 3" key="1">
    <citation type="submission" date="2018-10" db="EMBL/GenBank/DDBJ databases">
        <title>Streptococcus hillyeri sp. nov., isolated from equine tracheal sample.</title>
        <authorList>
            <person name="Macfadyen A.C."/>
            <person name="Waller A."/>
            <person name="Paterson G.K."/>
        </authorList>
    </citation>
    <scope>NUCLEOTIDE SEQUENCE [LARGE SCALE GENOMIC DNA]</scope>
    <source>
        <strain evidence="2 3">28462</strain>
    </source>
</reference>
<dbReference type="Pfam" id="PF13349">
    <property type="entry name" value="DUF4097"/>
    <property type="match status" value="1"/>
</dbReference>
<keyword evidence="3" id="KW-1185">Reference proteome</keyword>
<dbReference type="OrthoDB" id="2218107at2"/>
<evidence type="ECO:0000313" key="3">
    <source>
        <dbReference type="Proteomes" id="UP000279194"/>
    </source>
</evidence>
<dbReference type="InterPro" id="IPR025164">
    <property type="entry name" value="Toastrack_DUF4097"/>
</dbReference>
<comment type="caution">
    <text evidence="2">The sequence shown here is derived from an EMBL/GenBank/DDBJ whole genome shotgun (WGS) entry which is preliminary data.</text>
</comment>
<dbReference type="EMBL" id="RCVM01000008">
    <property type="protein sequence ID" value="RLY03398.1"/>
    <property type="molecule type" value="Genomic_DNA"/>
</dbReference>
<dbReference type="PROSITE" id="PS50978">
    <property type="entry name" value="NEAT"/>
    <property type="match status" value="1"/>
</dbReference>
<protein>
    <recommendedName>
        <fullName evidence="1">NEAT domain-containing protein</fullName>
    </recommendedName>
</protein>
<evidence type="ECO:0000259" key="1">
    <source>
        <dbReference type="PROSITE" id="PS50978"/>
    </source>
</evidence>
<dbReference type="Proteomes" id="UP000279194">
    <property type="component" value="Unassembled WGS sequence"/>
</dbReference>
<dbReference type="InterPro" id="IPR006635">
    <property type="entry name" value="NEAT_dom"/>
</dbReference>
<proteinExistence type="predicted"/>
<gene>
    <name evidence="2" type="ORF">EAF07_05065</name>
</gene>
<feature type="domain" description="NEAT" evidence="1">
    <location>
        <begin position="327"/>
        <end position="371"/>
    </location>
</feature>
<organism evidence="2 3">
    <name type="scientific">Streptococcus hillyeri</name>
    <dbReference type="NCBI Taxonomy" id="2282420"/>
    <lineage>
        <taxon>Bacteria</taxon>
        <taxon>Bacillati</taxon>
        <taxon>Bacillota</taxon>
        <taxon>Bacilli</taxon>
        <taxon>Lactobacillales</taxon>
        <taxon>Streptococcaceae</taxon>
        <taxon>Streptococcus</taxon>
    </lineage>
</organism>
<dbReference type="RefSeq" id="WP_121835289.1">
    <property type="nucleotide sequence ID" value="NZ_CP163513.1"/>
</dbReference>